<dbReference type="InterPro" id="IPR025277">
    <property type="entry name" value="Apiosidase-like_cat_dom"/>
</dbReference>
<dbReference type="InterPro" id="IPR017853">
    <property type="entry name" value="GH"/>
</dbReference>
<comment type="caution">
    <text evidence="3">The sequence shown here is derived from an EMBL/GenBank/DDBJ whole genome shotgun (WGS) entry which is preliminary data.</text>
</comment>
<dbReference type="Gene3D" id="3.20.20.80">
    <property type="entry name" value="Glycosidases"/>
    <property type="match status" value="1"/>
</dbReference>
<dbReference type="InterPro" id="IPR024749">
    <property type="entry name" value="Collagen-bd_put"/>
</dbReference>
<dbReference type="PANTHER" id="PTHR37836:SF3">
    <property type="entry name" value="ENDOGLUCANASE"/>
    <property type="match status" value="1"/>
</dbReference>
<keyword evidence="4" id="KW-1185">Reference proteome</keyword>
<reference evidence="3 4" key="1">
    <citation type="submission" date="2018-10" db="EMBL/GenBank/DDBJ databases">
        <title>Genome sequencing of Pedobacter jejuensis TNB23.</title>
        <authorList>
            <person name="Cho Y.-J."/>
            <person name="Cho A."/>
            <person name="Kim O.-S."/>
        </authorList>
    </citation>
    <scope>NUCLEOTIDE SEQUENCE [LARGE SCALE GENOMIC DNA]</scope>
    <source>
        <strain evidence="3 4">TNB23</strain>
    </source>
</reference>
<protein>
    <submittedName>
        <fullName evidence="3">DUF4038 domain-containing protein</fullName>
    </submittedName>
</protein>
<dbReference type="OrthoDB" id="59486at2"/>
<gene>
    <name evidence="3" type="ORF">D7004_11540</name>
</gene>
<dbReference type="Pfam" id="PF12904">
    <property type="entry name" value="Collagen_bind_2"/>
    <property type="match status" value="1"/>
</dbReference>
<evidence type="ECO:0000313" key="3">
    <source>
        <dbReference type="EMBL" id="RNL52208.1"/>
    </source>
</evidence>
<dbReference type="PROSITE" id="PS51257">
    <property type="entry name" value="PROKAR_LIPOPROTEIN"/>
    <property type="match status" value="1"/>
</dbReference>
<sequence length="466" mass="53109">MKIKSKIFLLSILALLTFGCKREAHFGDKSLLVSENGRYLTTGDGKPFFWLGDTAWLLFSRLNRDEVNTYLEDRKQKRFNVIQVMVLHDVQSRNTYLDSSLVRADVSKPVVTPGNNPQDTVAYDYWDHIDYAVDKAAEKGLYMALVPVWGTNVKVGKVSAAQAKVYAEFLAKRYKDKWNIIWLNGGDIKGSDGLKVWNTIGETLRKNDTNHLLTFHPRGRTAGSAWFHKAKWNDFDMIQSGHRRYDQDTSKNEKLHYGEDNWKYIESDYKLKPTKPTIDGEPSYEGIPQGLHDTTEVRWTAADVRRYGYWSVFAGAFGYTYGNNAVMQMHKFTDKKPAYGPKEEWATAINAPGAKQMQYLKNLMLSRSYFDRVPDQTLIAGENGEKYDRVLGTRGEEFAMLYTYTGRNFSVQLGKIDGDDVKATWFNPRTGKNIAIGVFENKGIKAFNPPGEPANGNDWVLVLDSE</sequence>
<organism evidence="3 4">
    <name type="scientific">Pedobacter jejuensis</name>
    <dbReference type="NCBI Taxonomy" id="1268550"/>
    <lineage>
        <taxon>Bacteria</taxon>
        <taxon>Pseudomonadati</taxon>
        <taxon>Bacteroidota</taxon>
        <taxon>Sphingobacteriia</taxon>
        <taxon>Sphingobacteriales</taxon>
        <taxon>Sphingobacteriaceae</taxon>
        <taxon>Pedobacter</taxon>
    </lineage>
</organism>
<dbReference type="Proteomes" id="UP000274046">
    <property type="component" value="Unassembled WGS sequence"/>
</dbReference>
<feature type="domain" description="Apiosidase-like catalytic" evidence="2">
    <location>
        <begin position="34"/>
        <end position="370"/>
    </location>
</feature>
<feature type="domain" description="Putative collagen-binding" evidence="1">
    <location>
        <begin position="373"/>
        <end position="464"/>
    </location>
</feature>
<name>A0A3N0BT62_9SPHI</name>
<dbReference type="AlphaFoldDB" id="A0A3N0BT62"/>
<dbReference type="RefSeq" id="WP_123206013.1">
    <property type="nucleotide sequence ID" value="NZ_RBEE01000023.1"/>
</dbReference>
<proteinExistence type="predicted"/>
<dbReference type="PANTHER" id="PTHR37836">
    <property type="entry name" value="LMO1036 PROTEIN"/>
    <property type="match status" value="1"/>
</dbReference>
<evidence type="ECO:0000259" key="1">
    <source>
        <dbReference type="Pfam" id="PF12904"/>
    </source>
</evidence>
<dbReference type="EMBL" id="RBEE01000023">
    <property type="protein sequence ID" value="RNL52208.1"/>
    <property type="molecule type" value="Genomic_DNA"/>
</dbReference>
<accession>A0A3N0BT62</accession>
<evidence type="ECO:0000259" key="2">
    <source>
        <dbReference type="Pfam" id="PF13204"/>
    </source>
</evidence>
<dbReference type="Pfam" id="PF13204">
    <property type="entry name" value="Apiosidase"/>
    <property type="match status" value="1"/>
</dbReference>
<dbReference type="SUPFAM" id="SSF51445">
    <property type="entry name" value="(Trans)glycosidases"/>
    <property type="match status" value="1"/>
</dbReference>
<evidence type="ECO:0000313" key="4">
    <source>
        <dbReference type="Proteomes" id="UP000274046"/>
    </source>
</evidence>